<proteinExistence type="predicted"/>
<comment type="caution">
    <text evidence="1">The sequence shown here is derived from an EMBL/GenBank/DDBJ whole genome shotgun (WGS) entry which is preliminary data.</text>
</comment>
<sequence>MPYEQKSSTSFSYPMEKVIATAISSVQHMGGKVVNKDEKNAKLIAQMDKKLFGNYLGDRSQLEIQFTPAEDNSTQMDIFAFPLNAVGQKLMFGARPGVVDTILRVLTRELEDRLAGKPPAESL</sequence>
<evidence type="ECO:0000313" key="2">
    <source>
        <dbReference type="Proteomes" id="UP000256388"/>
    </source>
</evidence>
<dbReference type="EMBL" id="QUMS01000005">
    <property type="protein sequence ID" value="REG05419.1"/>
    <property type="molecule type" value="Genomic_DNA"/>
</dbReference>
<accession>A0A347ZWJ6</accession>
<organism evidence="1 2">
    <name type="scientific">Pelolinea submarina</name>
    <dbReference type="NCBI Taxonomy" id="913107"/>
    <lineage>
        <taxon>Bacteria</taxon>
        <taxon>Bacillati</taxon>
        <taxon>Chloroflexota</taxon>
        <taxon>Anaerolineae</taxon>
        <taxon>Anaerolineales</taxon>
        <taxon>Anaerolineaceae</taxon>
        <taxon>Pelolinea</taxon>
    </lineage>
</organism>
<name>A0A347ZWJ6_9CHLR</name>
<dbReference type="Proteomes" id="UP000256388">
    <property type="component" value="Unassembled WGS sequence"/>
</dbReference>
<protein>
    <submittedName>
        <fullName evidence="1">Uncharacterized protein</fullName>
    </submittedName>
</protein>
<dbReference type="RefSeq" id="WP_116226086.1">
    <property type="nucleotide sequence ID" value="NZ_AP018437.1"/>
</dbReference>
<keyword evidence="2" id="KW-1185">Reference proteome</keyword>
<evidence type="ECO:0000313" key="1">
    <source>
        <dbReference type="EMBL" id="REG05419.1"/>
    </source>
</evidence>
<reference evidence="1 2" key="1">
    <citation type="submission" date="2018-08" db="EMBL/GenBank/DDBJ databases">
        <title>Genomic Encyclopedia of Type Strains, Phase IV (KMG-IV): sequencing the most valuable type-strain genomes for metagenomic binning, comparative biology and taxonomic classification.</title>
        <authorList>
            <person name="Goeker M."/>
        </authorList>
    </citation>
    <scope>NUCLEOTIDE SEQUENCE [LARGE SCALE GENOMIC DNA]</scope>
    <source>
        <strain evidence="1 2">DSM 23923</strain>
    </source>
</reference>
<gene>
    <name evidence="1" type="ORF">DFR64_2820</name>
</gene>
<dbReference type="AlphaFoldDB" id="A0A347ZWJ6"/>